<dbReference type="InterPro" id="IPR050648">
    <property type="entry name" value="F-box_LRR-repeat"/>
</dbReference>
<accession>A0AAD7Q4T3</accession>
<keyword evidence="3" id="KW-1185">Reference proteome</keyword>
<dbReference type="SUPFAM" id="SSF81383">
    <property type="entry name" value="F-box domain"/>
    <property type="match status" value="1"/>
</dbReference>
<dbReference type="InterPro" id="IPR001810">
    <property type="entry name" value="F-box_dom"/>
</dbReference>
<dbReference type="PANTHER" id="PTHR13382">
    <property type="entry name" value="MITOCHONDRIAL ATP SYNTHASE COUPLING FACTOR B"/>
    <property type="match status" value="1"/>
</dbReference>
<comment type="caution">
    <text evidence="2">The sequence shown here is derived from an EMBL/GenBank/DDBJ whole genome shotgun (WGS) entry which is preliminary data.</text>
</comment>
<evidence type="ECO:0000313" key="2">
    <source>
        <dbReference type="EMBL" id="KAJ7974744.1"/>
    </source>
</evidence>
<dbReference type="InterPro" id="IPR032675">
    <property type="entry name" value="LRR_dom_sf"/>
</dbReference>
<dbReference type="EMBL" id="JARAOO010000003">
    <property type="protein sequence ID" value="KAJ7974744.1"/>
    <property type="molecule type" value="Genomic_DNA"/>
</dbReference>
<gene>
    <name evidence="2" type="ORF">O6P43_004767</name>
</gene>
<dbReference type="AlphaFoldDB" id="A0AAD7Q4T3"/>
<dbReference type="KEGG" id="qsa:O6P43_004767"/>
<dbReference type="Gene3D" id="1.20.1280.50">
    <property type="match status" value="1"/>
</dbReference>
<dbReference type="GO" id="GO:0005737">
    <property type="term" value="C:cytoplasm"/>
    <property type="evidence" value="ECO:0007669"/>
    <property type="project" value="TreeGrafter"/>
</dbReference>
<feature type="domain" description="F-box" evidence="1">
    <location>
        <begin position="187"/>
        <end position="234"/>
    </location>
</feature>
<name>A0AAD7Q4T3_QUISA</name>
<evidence type="ECO:0000259" key="1">
    <source>
        <dbReference type="PROSITE" id="PS50181"/>
    </source>
</evidence>
<sequence>MALNFSRGLIPTSSEKSLYSSIGKVADDLPIKNNGSCGNSWNFVSINRELVDNPSGDMVMTELGDFHDPTTVAADDILDRLPKDPFEMDKRSTFSAISDWLQDFERDFGTDYNVLKVDEIQEKTGDSRFFSGGMNISFDKFGLDYGLYNGGFVEDDNMDEFSMFTHLGVSVIGNGAKELHDCSRIYPDDQGGAPNDAMFFVLGYLGVHDLLSVESVCRSLRDSVRSDPLLWRSIHIDQPLSERITDDALVKLTGRAQGTLQCLSLVTCIRITDSGLKCVFQSNPRLMKLSVPGCVRLTVEGILFNLRALKSSGISGIKHLRIGGISGVTDQHFEEMKYLLDADKNLEKAQKPRFYRGGQSFITSEDERAIDIEVCPKCQKPRLVYDCPVESCQQKHQATQLCRGCTLCIARCIHCGRCIEDCDYEETFCLDLLCLDCWNQLVNCQDRPAEKGYTNCTVICRRTMYQFCLYG</sequence>
<dbReference type="InterPro" id="IPR036047">
    <property type="entry name" value="F-box-like_dom_sf"/>
</dbReference>
<organism evidence="2 3">
    <name type="scientific">Quillaja saponaria</name>
    <name type="common">Soap bark tree</name>
    <dbReference type="NCBI Taxonomy" id="32244"/>
    <lineage>
        <taxon>Eukaryota</taxon>
        <taxon>Viridiplantae</taxon>
        <taxon>Streptophyta</taxon>
        <taxon>Embryophyta</taxon>
        <taxon>Tracheophyta</taxon>
        <taxon>Spermatophyta</taxon>
        <taxon>Magnoliopsida</taxon>
        <taxon>eudicotyledons</taxon>
        <taxon>Gunneridae</taxon>
        <taxon>Pentapetalae</taxon>
        <taxon>rosids</taxon>
        <taxon>fabids</taxon>
        <taxon>Fabales</taxon>
        <taxon>Quillajaceae</taxon>
        <taxon>Quillaja</taxon>
    </lineage>
</organism>
<dbReference type="Pfam" id="PF12937">
    <property type="entry name" value="F-box-like"/>
    <property type="match status" value="1"/>
</dbReference>
<dbReference type="SUPFAM" id="SSF52047">
    <property type="entry name" value="RNI-like"/>
    <property type="match status" value="1"/>
</dbReference>
<dbReference type="PANTHER" id="PTHR13382:SF20">
    <property type="entry name" value="F-BOX PROTEIN SKIP14-LIKE"/>
    <property type="match status" value="1"/>
</dbReference>
<reference evidence="2" key="1">
    <citation type="journal article" date="2023" name="Science">
        <title>Elucidation of the pathway for biosynthesis of saponin adjuvants from the soapbark tree.</title>
        <authorList>
            <person name="Reed J."/>
            <person name="Orme A."/>
            <person name="El-Demerdash A."/>
            <person name="Owen C."/>
            <person name="Martin L.B.B."/>
            <person name="Misra R.C."/>
            <person name="Kikuchi S."/>
            <person name="Rejzek M."/>
            <person name="Martin A.C."/>
            <person name="Harkess A."/>
            <person name="Leebens-Mack J."/>
            <person name="Louveau T."/>
            <person name="Stephenson M.J."/>
            <person name="Osbourn A."/>
        </authorList>
    </citation>
    <scope>NUCLEOTIDE SEQUENCE</scope>
    <source>
        <strain evidence="2">S10</strain>
    </source>
</reference>
<evidence type="ECO:0000313" key="3">
    <source>
        <dbReference type="Proteomes" id="UP001163823"/>
    </source>
</evidence>
<protein>
    <submittedName>
        <fullName evidence="2">F-box protein SKIP14</fullName>
    </submittedName>
</protein>
<dbReference type="PROSITE" id="PS50181">
    <property type="entry name" value="FBOX"/>
    <property type="match status" value="1"/>
</dbReference>
<proteinExistence type="predicted"/>
<dbReference type="Gene3D" id="3.80.10.10">
    <property type="entry name" value="Ribonuclease Inhibitor"/>
    <property type="match status" value="1"/>
</dbReference>
<dbReference type="Proteomes" id="UP001163823">
    <property type="component" value="Chromosome 3"/>
</dbReference>